<dbReference type="RefSeq" id="WP_167512606.1">
    <property type="nucleotide sequence ID" value="NZ_QMIF01000014.1"/>
</dbReference>
<accession>A0A6P1ZC96</accession>
<feature type="region of interest" description="Disordered" evidence="1">
    <location>
        <begin position="95"/>
        <end position="121"/>
    </location>
</feature>
<feature type="region of interest" description="Disordered" evidence="1">
    <location>
        <begin position="223"/>
        <end position="242"/>
    </location>
</feature>
<dbReference type="EMBL" id="QMIF01000014">
    <property type="protein sequence ID" value="TVM31780.1"/>
    <property type="molecule type" value="Genomic_DNA"/>
</dbReference>
<evidence type="ECO:0000313" key="2">
    <source>
        <dbReference type="EMBL" id="TVM31780.1"/>
    </source>
</evidence>
<gene>
    <name evidence="2" type="ORF">DQK91_17770</name>
</gene>
<comment type="caution">
    <text evidence="2">The sequence shown here is derived from an EMBL/GenBank/DDBJ whole genome shotgun (WGS) entry which is preliminary data.</text>
</comment>
<dbReference type="AlphaFoldDB" id="A0A6P1ZC96"/>
<feature type="compositionally biased region" description="Basic and acidic residues" evidence="1">
    <location>
        <begin position="223"/>
        <end position="233"/>
    </location>
</feature>
<evidence type="ECO:0000313" key="3">
    <source>
        <dbReference type="Proteomes" id="UP000434052"/>
    </source>
</evidence>
<proteinExistence type="predicted"/>
<feature type="non-terminal residue" evidence="2">
    <location>
        <position position="1"/>
    </location>
</feature>
<protein>
    <submittedName>
        <fullName evidence="2">Uncharacterized protein</fullName>
    </submittedName>
</protein>
<reference evidence="2 3" key="1">
    <citation type="submission" date="2018-06" db="EMBL/GenBank/DDBJ databases">
        <title>Complete genome of Desulfovibrio marinus P48SEP.</title>
        <authorList>
            <person name="Crispim J.S."/>
            <person name="Vidigal P.M.P."/>
            <person name="Silva L.C.F."/>
            <person name="Araujo L.C."/>
            <person name="Laguardia C.N."/>
            <person name="Dias R.S."/>
            <person name="Sousa M.P."/>
            <person name="Paula S.O."/>
            <person name="Silva C."/>
        </authorList>
    </citation>
    <scope>NUCLEOTIDE SEQUENCE [LARGE SCALE GENOMIC DNA]</scope>
    <source>
        <strain evidence="2 3">P48SEP</strain>
    </source>
</reference>
<name>A0A6P1ZC96_9BACT</name>
<evidence type="ECO:0000256" key="1">
    <source>
        <dbReference type="SAM" id="MobiDB-lite"/>
    </source>
</evidence>
<dbReference type="Proteomes" id="UP000434052">
    <property type="component" value="Unassembled WGS sequence"/>
</dbReference>
<organism evidence="2 3">
    <name type="scientific">Oceanidesulfovibrio marinus</name>
    <dbReference type="NCBI Taxonomy" id="370038"/>
    <lineage>
        <taxon>Bacteria</taxon>
        <taxon>Pseudomonadati</taxon>
        <taxon>Thermodesulfobacteriota</taxon>
        <taxon>Desulfovibrionia</taxon>
        <taxon>Desulfovibrionales</taxon>
        <taxon>Desulfovibrionaceae</taxon>
        <taxon>Oceanidesulfovibrio</taxon>
    </lineage>
</organism>
<feature type="region of interest" description="Disordered" evidence="1">
    <location>
        <begin position="60"/>
        <end position="80"/>
    </location>
</feature>
<sequence>IGFDDDAVDLGGEGAILDDEVMDLGDSEMVFDDEDVDTAAGDDVVDEDLVFDNISKLGGREASPSAGSFGMGQPTAAPGDIDDIAAIDVDEDIAEVDESGESEPMPGPFTSSVTDDGLNESITDFLLDDSSSELAQESTDDDVEDLDDFLLGGLAPGIKAGEASEKKGLEFEEFVLEDVTKSFEEARGKDAGHVYDDDEIFFEDEPEEIAATRTKTVFEAKIEPLRAGEKEPDAADADDDSMIELDEDLAALEDLLDQSKNKPGT</sequence>